<evidence type="ECO:0000313" key="1">
    <source>
        <dbReference type="EMBL" id="TAJ44198.1"/>
    </source>
</evidence>
<proteinExistence type="predicted"/>
<comment type="caution">
    <text evidence="1">The sequence shown here is derived from an EMBL/GenBank/DDBJ whole genome shotgun (WGS) entry which is preliminary data.</text>
</comment>
<organism evidence="1 2">
    <name type="scientific">Methanofollis fontis</name>
    <dbReference type="NCBI Taxonomy" id="2052832"/>
    <lineage>
        <taxon>Archaea</taxon>
        <taxon>Methanobacteriati</taxon>
        <taxon>Methanobacteriota</taxon>
        <taxon>Stenosarchaea group</taxon>
        <taxon>Methanomicrobia</taxon>
        <taxon>Methanomicrobiales</taxon>
        <taxon>Methanomicrobiaceae</taxon>
        <taxon>Methanofollis</taxon>
    </lineage>
</organism>
<evidence type="ECO:0000313" key="2">
    <source>
        <dbReference type="Proteomes" id="UP000292580"/>
    </source>
</evidence>
<dbReference type="Proteomes" id="UP000292580">
    <property type="component" value="Unassembled WGS sequence"/>
</dbReference>
<dbReference type="EMBL" id="PGCL01000003">
    <property type="protein sequence ID" value="TAJ44198.1"/>
    <property type="molecule type" value="Genomic_DNA"/>
</dbReference>
<gene>
    <name evidence="1" type="ORF">CUJ86_09240</name>
</gene>
<sequence length="104" mass="11491">MKTLEFHRDTEKNRVTVTCAGKEVSVHSHCAYCRHCAGVRVGKRVLPPPQQQAMKGARGGMGIDEELLNAAMMFNSLVRDGDAIECSDDAGTGFSSMYRRRTRS</sequence>
<dbReference type="OrthoDB" id="108487at2157"/>
<protein>
    <submittedName>
        <fullName evidence="1">Uncharacterized protein</fullName>
    </submittedName>
</protein>
<keyword evidence="2" id="KW-1185">Reference proteome</keyword>
<name>A0A483CQ30_9EURY</name>
<accession>A0A483CQ30</accession>
<reference evidence="1 2" key="1">
    <citation type="submission" date="2017-11" db="EMBL/GenBank/DDBJ databases">
        <title>Isolation and Characterization of Methanofollis Species from Methane Seep Offshore SW Taiwan.</title>
        <authorList>
            <person name="Teng N.-H."/>
            <person name="Lai M.-C."/>
            <person name="Chen S.-C."/>
        </authorList>
    </citation>
    <scope>NUCLEOTIDE SEQUENCE [LARGE SCALE GENOMIC DNA]</scope>
    <source>
        <strain evidence="1 2">FWC-SCC2</strain>
    </source>
</reference>
<dbReference type="AlphaFoldDB" id="A0A483CQ30"/>